<dbReference type="AlphaFoldDB" id="A0A152A441"/>
<reference evidence="2 3" key="1">
    <citation type="submission" date="2015-12" db="EMBL/GenBank/DDBJ databases">
        <title>Dictyostelia acquired genes for synthesis and detection of signals that induce cell-type specialization by lateral gene transfer from prokaryotes.</title>
        <authorList>
            <person name="Gloeckner G."/>
            <person name="Schaap P."/>
        </authorList>
    </citation>
    <scope>NUCLEOTIDE SEQUENCE [LARGE SCALE GENOMIC DNA]</scope>
    <source>
        <strain evidence="2 3">TK</strain>
    </source>
</reference>
<dbReference type="GO" id="GO:0003697">
    <property type="term" value="F:single-stranded DNA binding"/>
    <property type="evidence" value="ECO:0007669"/>
    <property type="project" value="TreeGrafter"/>
</dbReference>
<dbReference type="OrthoDB" id="67296at2759"/>
<feature type="region of interest" description="Disordered" evidence="1">
    <location>
        <begin position="213"/>
        <end position="263"/>
    </location>
</feature>
<feature type="compositionally biased region" description="Polar residues" evidence="1">
    <location>
        <begin position="237"/>
        <end position="253"/>
    </location>
</feature>
<keyword evidence="3" id="KW-1185">Reference proteome</keyword>
<protein>
    <submittedName>
        <fullName evidence="2">Uncharacterized protein</fullName>
    </submittedName>
</protein>
<evidence type="ECO:0000313" key="3">
    <source>
        <dbReference type="Proteomes" id="UP000076078"/>
    </source>
</evidence>
<organism evidence="2 3">
    <name type="scientific">Tieghemostelium lacteum</name>
    <name type="common">Slime mold</name>
    <name type="synonym">Dictyostelium lacteum</name>
    <dbReference type="NCBI Taxonomy" id="361077"/>
    <lineage>
        <taxon>Eukaryota</taxon>
        <taxon>Amoebozoa</taxon>
        <taxon>Evosea</taxon>
        <taxon>Eumycetozoa</taxon>
        <taxon>Dictyostelia</taxon>
        <taxon>Dictyosteliales</taxon>
        <taxon>Raperosteliaceae</taxon>
        <taxon>Tieghemostelium</taxon>
    </lineage>
</organism>
<dbReference type="GO" id="GO:0097196">
    <property type="term" value="C:Shu complex"/>
    <property type="evidence" value="ECO:0007669"/>
    <property type="project" value="TreeGrafter"/>
</dbReference>
<dbReference type="InterPro" id="IPR027417">
    <property type="entry name" value="P-loop_NTPase"/>
</dbReference>
<dbReference type="Proteomes" id="UP000076078">
    <property type="component" value="Unassembled WGS sequence"/>
</dbReference>
<dbReference type="PANTHER" id="PTHR28653:SF1">
    <property type="entry name" value="ATPASE SWSAP1"/>
    <property type="match status" value="1"/>
</dbReference>
<gene>
    <name evidence="2" type="ORF">DLAC_02130</name>
</gene>
<dbReference type="OMA" id="FICNKKK"/>
<comment type="caution">
    <text evidence="2">The sequence shown here is derived from an EMBL/GenBank/DDBJ whole genome shotgun (WGS) entry which is preliminary data.</text>
</comment>
<name>A0A152A441_TIELA</name>
<dbReference type="SUPFAM" id="SSF52540">
    <property type="entry name" value="P-loop containing nucleoside triphosphate hydrolases"/>
    <property type="match status" value="1"/>
</dbReference>
<dbReference type="PANTHER" id="PTHR28653">
    <property type="match status" value="1"/>
</dbReference>
<proteinExistence type="predicted"/>
<feature type="compositionally biased region" description="Low complexity" evidence="1">
    <location>
        <begin position="254"/>
        <end position="263"/>
    </location>
</feature>
<dbReference type="FunCoup" id="A0A152A441">
    <property type="interactions" value="260"/>
</dbReference>
<feature type="compositionally biased region" description="Low complexity" evidence="1">
    <location>
        <begin position="213"/>
        <end position="228"/>
    </location>
</feature>
<dbReference type="EMBL" id="LODT01000011">
    <property type="protein sequence ID" value="KYR01042.1"/>
    <property type="molecule type" value="Genomic_DNA"/>
</dbReference>
<accession>A0A152A441</accession>
<evidence type="ECO:0000256" key="1">
    <source>
        <dbReference type="SAM" id="MobiDB-lite"/>
    </source>
</evidence>
<dbReference type="InParanoid" id="A0A152A441"/>
<dbReference type="Gene3D" id="3.40.50.300">
    <property type="entry name" value="P-loop containing nucleotide triphosphate hydrolases"/>
    <property type="match status" value="1"/>
</dbReference>
<sequence length="358" mass="40443">MTIIEVTRFFGCSTYQDDFLKFESEITLLSGPAQSGRSSLLFQYGYTIAKEGGTVLLITDRKKFGQSLPLFPEILVKNEPNTNTTKDEVGKNMSYEQLEHVGSLGDDHEVHMEIDDDLSTSQKSIVDRNPNVLKRIKIKYIQDENELKNYFMDFPSLNILPDIILIDDLSHYFQPNLLAKVMAFLKESICYVNNQKTLLSKPGNCKAIITDINTNPIPPSTSTTTTTTGQGGTSNIGHQDQSMSFQGHQPSFHTQNPQTQQQQNAAFSTIAHPKYLFAMQRWTSLVLVINEIHTQSTTTTTSTNTTTPVQNNIEKQLTLTILKSKESNRDLNIDFNIQVSNKTFKLESINYNKKILEK</sequence>
<dbReference type="GO" id="GO:0000724">
    <property type="term" value="P:double-strand break repair via homologous recombination"/>
    <property type="evidence" value="ECO:0007669"/>
    <property type="project" value="TreeGrafter"/>
</dbReference>
<evidence type="ECO:0000313" key="2">
    <source>
        <dbReference type="EMBL" id="KYR01042.1"/>
    </source>
</evidence>